<reference evidence="1 2" key="1">
    <citation type="submission" date="2012-01" db="EMBL/GenBank/DDBJ databases">
        <title>Complete sequence of Desulfotomaculum gibsoniae DSM 7213.</title>
        <authorList>
            <consortium name="US DOE Joint Genome Institute"/>
            <person name="Lucas S."/>
            <person name="Han J."/>
            <person name="Lapidus A."/>
            <person name="Cheng J.-F."/>
            <person name="Goodwin L."/>
            <person name="Pitluck S."/>
            <person name="Peters L."/>
            <person name="Ovchinnikova G."/>
            <person name="Teshima H."/>
            <person name="Detter J.C."/>
            <person name="Han C."/>
            <person name="Tapia R."/>
            <person name="Land M."/>
            <person name="Hauser L."/>
            <person name="Kyrpides N."/>
            <person name="Ivanova N."/>
            <person name="Pagani I."/>
            <person name="Parshina S."/>
            <person name="Plugge C."/>
            <person name="Muyzer G."/>
            <person name="Kuever J."/>
            <person name="Ivanova A."/>
            <person name="Nazina T."/>
            <person name="Klenk H.-P."/>
            <person name="Brambilla E."/>
            <person name="Spring S."/>
            <person name="Stams A.F."/>
            <person name="Woyke T."/>
        </authorList>
    </citation>
    <scope>NUCLEOTIDE SEQUENCE [LARGE SCALE GENOMIC DNA]</scope>
    <source>
        <strain evidence="1 2">DSM 7213</strain>
    </source>
</reference>
<dbReference type="HOGENOM" id="CLU_2842592_0_0_9"/>
<dbReference type="Proteomes" id="UP000013520">
    <property type="component" value="Chromosome"/>
</dbReference>
<evidence type="ECO:0000313" key="2">
    <source>
        <dbReference type="Proteomes" id="UP000013520"/>
    </source>
</evidence>
<gene>
    <name evidence="1" type="ORF">Desgi_4210</name>
</gene>
<dbReference type="EMBL" id="CP003273">
    <property type="protein sequence ID" value="AGL03463.1"/>
    <property type="molecule type" value="Genomic_DNA"/>
</dbReference>
<proteinExistence type="predicted"/>
<organism evidence="1 2">
    <name type="scientific">Desulfoscipio gibsoniae DSM 7213</name>
    <dbReference type="NCBI Taxonomy" id="767817"/>
    <lineage>
        <taxon>Bacteria</taxon>
        <taxon>Bacillati</taxon>
        <taxon>Bacillota</taxon>
        <taxon>Clostridia</taxon>
        <taxon>Eubacteriales</taxon>
        <taxon>Desulfallaceae</taxon>
        <taxon>Desulfoscipio</taxon>
    </lineage>
</organism>
<protein>
    <submittedName>
        <fullName evidence="1">Uncharacterized protein</fullName>
    </submittedName>
</protein>
<keyword evidence="2" id="KW-1185">Reference proteome</keyword>
<dbReference type="AlphaFoldDB" id="R4KJU1"/>
<accession>R4KJU1</accession>
<evidence type="ECO:0000313" key="1">
    <source>
        <dbReference type="EMBL" id="AGL03463.1"/>
    </source>
</evidence>
<sequence>MAGAASEKFGSDVVKVEVIYKGFMGLGNKGDDGINPQFICDDVELGKNANQEELEIVVAQKLGKK</sequence>
<name>R4KJU1_9FIRM</name>
<dbReference type="RefSeq" id="WP_006521490.1">
    <property type="nucleotide sequence ID" value="NC_021184.1"/>
</dbReference>
<dbReference type="KEGG" id="dgi:Desgi_4210"/>